<dbReference type="PROSITE" id="PS50977">
    <property type="entry name" value="HTH_TETR_2"/>
    <property type="match status" value="1"/>
</dbReference>
<dbReference type="Gene3D" id="1.10.10.60">
    <property type="entry name" value="Homeodomain-like"/>
    <property type="match status" value="1"/>
</dbReference>
<dbReference type="RefSeq" id="WP_154116530.1">
    <property type="nucleotide sequence ID" value="NZ_WJXB01000001.1"/>
</dbReference>
<dbReference type="InterPro" id="IPR009057">
    <property type="entry name" value="Homeodomain-like_sf"/>
</dbReference>
<dbReference type="Pfam" id="PF00440">
    <property type="entry name" value="TetR_N"/>
    <property type="match status" value="1"/>
</dbReference>
<keyword evidence="5" id="KW-1185">Reference proteome</keyword>
<accession>A0A7X2L041</accession>
<keyword evidence="1 2" id="KW-0238">DNA-binding</keyword>
<sequence length="212" mass="23905">MDRSARKDVIAAMHKENILLAAEGLFAANGVEGTTMDDIARTAEYSKRTVYVYFGSKEEIYYSIILRGITLLKDYVTEGLNTQAGFLSRYQALCQKLVDYYTATPFHFAAIVNFQTRPLQALSGTQVEQDIFRVGEEINAALEGLLENGKREGLLQSELLVKPTIFIYWSSLSSLILLAHHKSSYIEETMNIPTRELLEYGFQLLSGMVIKK</sequence>
<dbReference type="PRINTS" id="PR00455">
    <property type="entry name" value="HTHTETR"/>
</dbReference>
<dbReference type="AlphaFoldDB" id="A0A7X2L041"/>
<dbReference type="InterPro" id="IPR050624">
    <property type="entry name" value="HTH-type_Tx_Regulator"/>
</dbReference>
<dbReference type="Gene3D" id="1.10.357.10">
    <property type="entry name" value="Tetracycline Repressor, domain 2"/>
    <property type="match status" value="1"/>
</dbReference>
<evidence type="ECO:0000259" key="3">
    <source>
        <dbReference type="PROSITE" id="PS50977"/>
    </source>
</evidence>
<evidence type="ECO:0000256" key="1">
    <source>
        <dbReference type="ARBA" id="ARBA00023125"/>
    </source>
</evidence>
<reference evidence="4 5" key="1">
    <citation type="submission" date="2019-11" db="EMBL/GenBank/DDBJ databases">
        <title>Paenibacillus monticola sp. nov., a novel PGPR strain isolated from mountain sample in China.</title>
        <authorList>
            <person name="Zhao Q."/>
            <person name="Li H.-P."/>
            <person name="Zhang J.-L."/>
        </authorList>
    </citation>
    <scope>NUCLEOTIDE SEQUENCE [LARGE SCALE GENOMIC DNA]</scope>
    <source>
        <strain evidence="4 5">LC-T2</strain>
    </source>
</reference>
<evidence type="ECO:0000313" key="5">
    <source>
        <dbReference type="Proteomes" id="UP000463051"/>
    </source>
</evidence>
<dbReference type="InterPro" id="IPR001647">
    <property type="entry name" value="HTH_TetR"/>
</dbReference>
<feature type="DNA-binding region" description="H-T-H motif" evidence="2">
    <location>
        <begin position="35"/>
        <end position="54"/>
    </location>
</feature>
<name>A0A7X2L041_9BACL</name>
<dbReference type="GO" id="GO:0003677">
    <property type="term" value="F:DNA binding"/>
    <property type="evidence" value="ECO:0007669"/>
    <property type="project" value="UniProtKB-UniRule"/>
</dbReference>
<organism evidence="4 5">
    <name type="scientific">Paenibacillus monticola</name>
    <dbReference type="NCBI Taxonomy" id="2666075"/>
    <lineage>
        <taxon>Bacteria</taxon>
        <taxon>Bacillati</taxon>
        <taxon>Bacillota</taxon>
        <taxon>Bacilli</taxon>
        <taxon>Bacillales</taxon>
        <taxon>Paenibacillaceae</taxon>
        <taxon>Paenibacillus</taxon>
    </lineage>
</organism>
<evidence type="ECO:0000256" key="2">
    <source>
        <dbReference type="PROSITE-ProRule" id="PRU00335"/>
    </source>
</evidence>
<comment type="caution">
    <text evidence="4">The sequence shown here is derived from an EMBL/GenBank/DDBJ whole genome shotgun (WGS) entry which is preliminary data.</text>
</comment>
<dbReference type="PANTHER" id="PTHR43479">
    <property type="entry name" value="ACREF/ENVCD OPERON REPRESSOR-RELATED"/>
    <property type="match status" value="1"/>
</dbReference>
<gene>
    <name evidence="4" type="ORF">GJB61_01740</name>
</gene>
<dbReference type="SUPFAM" id="SSF46689">
    <property type="entry name" value="Homeodomain-like"/>
    <property type="match status" value="1"/>
</dbReference>
<protein>
    <submittedName>
        <fullName evidence="4">TetR family transcriptional regulator</fullName>
    </submittedName>
</protein>
<evidence type="ECO:0000313" key="4">
    <source>
        <dbReference type="EMBL" id="MRN51728.1"/>
    </source>
</evidence>
<dbReference type="PANTHER" id="PTHR43479:SF11">
    <property type="entry name" value="ACREF_ENVCD OPERON REPRESSOR-RELATED"/>
    <property type="match status" value="1"/>
</dbReference>
<dbReference type="Proteomes" id="UP000463051">
    <property type="component" value="Unassembled WGS sequence"/>
</dbReference>
<dbReference type="EMBL" id="WJXB01000001">
    <property type="protein sequence ID" value="MRN51728.1"/>
    <property type="molecule type" value="Genomic_DNA"/>
</dbReference>
<feature type="domain" description="HTH tetR-type" evidence="3">
    <location>
        <begin position="12"/>
        <end position="72"/>
    </location>
</feature>
<proteinExistence type="predicted"/>